<name>A0A3B0WV20_9ZZZZ</name>
<organism evidence="3">
    <name type="scientific">hydrothermal vent metagenome</name>
    <dbReference type="NCBI Taxonomy" id="652676"/>
    <lineage>
        <taxon>unclassified sequences</taxon>
        <taxon>metagenomes</taxon>
        <taxon>ecological metagenomes</taxon>
    </lineage>
</organism>
<sequence length="120" mass="13732">MTSQAIAKELGQRIEQLRLEQNRTQQQIADEVGLSRVSYRNLVKGQAKFENIISVLRVLGKLDLVEQFIPEVTFSPMEQLKLQGKKRQRAKPSTPPQNRSKQESSTGQKNDLQNNQGLDW</sequence>
<evidence type="ECO:0000313" key="3">
    <source>
        <dbReference type="EMBL" id="VAW56243.1"/>
    </source>
</evidence>
<dbReference type="SMART" id="SM00530">
    <property type="entry name" value="HTH_XRE"/>
    <property type="match status" value="1"/>
</dbReference>
<reference evidence="3" key="1">
    <citation type="submission" date="2018-06" db="EMBL/GenBank/DDBJ databases">
        <authorList>
            <person name="Zhirakovskaya E."/>
        </authorList>
    </citation>
    <scope>NUCLEOTIDE SEQUENCE</scope>
</reference>
<dbReference type="EMBL" id="UOFF01000201">
    <property type="protein sequence ID" value="VAW56243.1"/>
    <property type="molecule type" value="Genomic_DNA"/>
</dbReference>
<dbReference type="CDD" id="cd00093">
    <property type="entry name" value="HTH_XRE"/>
    <property type="match status" value="1"/>
</dbReference>
<dbReference type="Gene3D" id="1.10.260.40">
    <property type="entry name" value="lambda repressor-like DNA-binding domains"/>
    <property type="match status" value="1"/>
</dbReference>
<dbReference type="SUPFAM" id="SSF47413">
    <property type="entry name" value="lambda repressor-like DNA-binding domains"/>
    <property type="match status" value="1"/>
</dbReference>
<evidence type="ECO:0000256" key="1">
    <source>
        <dbReference type="SAM" id="MobiDB-lite"/>
    </source>
</evidence>
<proteinExistence type="predicted"/>
<dbReference type="Pfam" id="PF01381">
    <property type="entry name" value="HTH_3"/>
    <property type="match status" value="1"/>
</dbReference>
<protein>
    <recommendedName>
        <fullName evidence="2">HTH cro/C1-type domain-containing protein</fullName>
    </recommendedName>
</protein>
<feature type="compositionally biased region" description="Polar residues" evidence="1">
    <location>
        <begin position="96"/>
        <end position="120"/>
    </location>
</feature>
<accession>A0A3B0WV20</accession>
<evidence type="ECO:0000259" key="2">
    <source>
        <dbReference type="PROSITE" id="PS50943"/>
    </source>
</evidence>
<dbReference type="PROSITE" id="PS50943">
    <property type="entry name" value="HTH_CROC1"/>
    <property type="match status" value="1"/>
</dbReference>
<dbReference type="AlphaFoldDB" id="A0A3B0WV20"/>
<feature type="domain" description="HTH cro/C1-type" evidence="2">
    <location>
        <begin position="14"/>
        <end position="65"/>
    </location>
</feature>
<feature type="region of interest" description="Disordered" evidence="1">
    <location>
        <begin position="80"/>
        <end position="120"/>
    </location>
</feature>
<dbReference type="InterPro" id="IPR010982">
    <property type="entry name" value="Lambda_DNA-bd_dom_sf"/>
</dbReference>
<dbReference type="GO" id="GO:0003677">
    <property type="term" value="F:DNA binding"/>
    <property type="evidence" value="ECO:0007669"/>
    <property type="project" value="InterPro"/>
</dbReference>
<dbReference type="InterPro" id="IPR001387">
    <property type="entry name" value="Cro/C1-type_HTH"/>
</dbReference>
<gene>
    <name evidence="3" type="ORF">MNBD_GAMMA07-180</name>
</gene>